<protein>
    <submittedName>
        <fullName evidence="2">Uncharacterized protein</fullName>
    </submittedName>
</protein>
<reference evidence="2" key="1">
    <citation type="submission" date="2023-03" db="EMBL/GenBank/DDBJ databases">
        <authorList>
            <person name="Steffen K."/>
            <person name="Cardenas P."/>
        </authorList>
    </citation>
    <scope>NUCLEOTIDE SEQUENCE</scope>
</reference>
<dbReference type="AlphaFoldDB" id="A0AA35QSC4"/>
<keyword evidence="3" id="KW-1185">Reference proteome</keyword>
<feature type="compositionally biased region" description="Basic and acidic residues" evidence="1">
    <location>
        <begin position="48"/>
        <end position="67"/>
    </location>
</feature>
<feature type="compositionally biased region" description="Basic residues" evidence="1">
    <location>
        <begin position="202"/>
        <end position="214"/>
    </location>
</feature>
<proteinExistence type="predicted"/>
<accession>A0AA35QSC4</accession>
<name>A0AA35QSC4_GEOBA</name>
<feature type="region of interest" description="Disordered" evidence="1">
    <location>
        <begin position="187"/>
        <end position="214"/>
    </location>
</feature>
<organism evidence="2 3">
    <name type="scientific">Geodia barretti</name>
    <name type="common">Barrett's horny sponge</name>
    <dbReference type="NCBI Taxonomy" id="519541"/>
    <lineage>
        <taxon>Eukaryota</taxon>
        <taxon>Metazoa</taxon>
        <taxon>Porifera</taxon>
        <taxon>Demospongiae</taxon>
        <taxon>Heteroscleromorpha</taxon>
        <taxon>Tetractinellida</taxon>
        <taxon>Astrophorina</taxon>
        <taxon>Geodiidae</taxon>
        <taxon>Geodia</taxon>
    </lineage>
</organism>
<evidence type="ECO:0000313" key="3">
    <source>
        <dbReference type="Proteomes" id="UP001174909"/>
    </source>
</evidence>
<feature type="region of interest" description="Disordered" evidence="1">
    <location>
        <begin position="1"/>
        <end position="70"/>
    </location>
</feature>
<sequence length="214" mass="24243">MKKNGERRKEFPRQSDIVQRHMQSHHRRVTQAKRRVDAAPPKALCCTKMRDRAKREQERNSSSDKKGGLQLTKNVTQIVNRPGMTTTKGKSLHVAGGTFTVSNGPPATILPLLDSCSLEVEGGVGRWHLYHTHTGRLTGFLRERQRLSSRRGQDKRHLQPPWRPPYTSPARTPLAGAIETKHQGNLAHTGPLAKGAMQRSKQQVKRGWMCRRQK</sequence>
<evidence type="ECO:0000256" key="1">
    <source>
        <dbReference type="SAM" id="MobiDB-lite"/>
    </source>
</evidence>
<feature type="region of interest" description="Disordered" evidence="1">
    <location>
        <begin position="146"/>
        <end position="172"/>
    </location>
</feature>
<gene>
    <name evidence="2" type="ORF">GBAR_LOCUS428</name>
</gene>
<feature type="compositionally biased region" description="Basic residues" evidence="1">
    <location>
        <begin position="22"/>
        <end position="33"/>
    </location>
</feature>
<evidence type="ECO:0000313" key="2">
    <source>
        <dbReference type="EMBL" id="CAI7990137.1"/>
    </source>
</evidence>
<dbReference type="Proteomes" id="UP001174909">
    <property type="component" value="Unassembled WGS sequence"/>
</dbReference>
<comment type="caution">
    <text evidence="2">The sequence shown here is derived from an EMBL/GenBank/DDBJ whole genome shotgun (WGS) entry which is preliminary data.</text>
</comment>
<feature type="compositionally biased region" description="Basic and acidic residues" evidence="1">
    <location>
        <begin position="146"/>
        <end position="157"/>
    </location>
</feature>
<dbReference type="EMBL" id="CASHTH010000056">
    <property type="protein sequence ID" value="CAI7990137.1"/>
    <property type="molecule type" value="Genomic_DNA"/>
</dbReference>